<comment type="caution">
    <text evidence="1">The sequence shown here is derived from an EMBL/GenBank/DDBJ whole genome shotgun (WGS) entry which is preliminary data.</text>
</comment>
<organism evidence="1 2">
    <name type="scientific">Trifolium pratense</name>
    <name type="common">Red clover</name>
    <dbReference type="NCBI Taxonomy" id="57577"/>
    <lineage>
        <taxon>Eukaryota</taxon>
        <taxon>Viridiplantae</taxon>
        <taxon>Streptophyta</taxon>
        <taxon>Embryophyta</taxon>
        <taxon>Tracheophyta</taxon>
        <taxon>Spermatophyta</taxon>
        <taxon>Magnoliopsida</taxon>
        <taxon>eudicotyledons</taxon>
        <taxon>Gunneridae</taxon>
        <taxon>Pentapetalae</taxon>
        <taxon>rosids</taxon>
        <taxon>fabids</taxon>
        <taxon>Fabales</taxon>
        <taxon>Fabaceae</taxon>
        <taxon>Papilionoideae</taxon>
        <taxon>50 kb inversion clade</taxon>
        <taxon>NPAAA clade</taxon>
        <taxon>Hologalegina</taxon>
        <taxon>IRL clade</taxon>
        <taxon>Trifolieae</taxon>
        <taxon>Trifolium</taxon>
    </lineage>
</organism>
<sequence>MKSGEALLNNKQWKRDNRRRRDDRSGEVVIGGAISRKRFGFSCDSGRAISDLRRLSLSITEREREREREGENDVFGC</sequence>
<reference evidence="1" key="1">
    <citation type="submission" date="2023-10" db="EMBL/GenBank/DDBJ databases">
        <authorList>
            <person name="Rodriguez Cubillos JULIANA M."/>
            <person name="De Vega J."/>
        </authorList>
    </citation>
    <scope>NUCLEOTIDE SEQUENCE</scope>
</reference>
<keyword evidence="2" id="KW-1185">Reference proteome</keyword>
<gene>
    <name evidence="1" type="ORF">MILVUS5_LOCUS19628</name>
</gene>
<proteinExistence type="predicted"/>
<dbReference type="EMBL" id="CASHSV030000206">
    <property type="protein sequence ID" value="CAJ2652087.1"/>
    <property type="molecule type" value="Genomic_DNA"/>
</dbReference>
<dbReference type="Proteomes" id="UP001177021">
    <property type="component" value="Unassembled WGS sequence"/>
</dbReference>
<evidence type="ECO:0000313" key="2">
    <source>
        <dbReference type="Proteomes" id="UP001177021"/>
    </source>
</evidence>
<protein>
    <submittedName>
        <fullName evidence="1">Uncharacterized protein</fullName>
    </submittedName>
</protein>
<name>A0ACB0K458_TRIPR</name>
<accession>A0ACB0K458</accession>
<evidence type="ECO:0000313" key="1">
    <source>
        <dbReference type="EMBL" id="CAJ2652087.1"/>
    </source>
</evidence>